<evidence type="ECO:0000313" key="2">
    <source>
        <dbReference type="EMBL" id="GAI92103.1"/>
    </source>
</evidence>
<dbReference type="AlphaFoldDB" id="X1SGL2"/>
<sequence length="279" mass="32735">RPEFALNHFWKHKIKKTELLKDVFNIPDTWLSSRFKQVAAREALDMVNSVQEVFDWNKEQILDSITAIENKIQEIQERLDTKQNRRKINNLYVKLKKKKMKYDMMQPHKPKHKSKRMCISALIGELQDCKNPGKFDAWLRLSSIGNKTKIDLPINFHRHFKELNKKGRRLNSYIVTEDNIQFSFEIETGPKKEVKHLIGIDTGINALASTNEGKQFGLDTKEYIEKIKRCKWGSKGQVRARKTLKYKISEIAKRVCQEADLIVVEKLKNLSKNTKLKGR</sequence>
<evidence type="ECO:0000256" key="1">
    <source>
        <dbReference type="SAM" id="Coils"/>
    </source>
</evidence>
<proteinExistence type="predicted"/>
<name>X1SGL2_9ZZZZ</name>
<comment type="caution">
    <text evidence="2">The sequence shown here is derived from an EMBL/GenBank/DDBJ whole genome shotgun (WGS) entry which is preliminary data.</text>
</comment>
<feature type="coiled-coil region" evidence="1">
    <location>
        <begin position="58"/>
        <end position="85"/>
    </location>
</feature>
<reference evidence="2" key="1">
    <citation type="journal article" date="2014" name="Front. Microbiol.">
        <title>High frequency of phylogenetically diverse reductive dehalogenase-homologous genes in deep subseafloor sedimentary metagenomes.</title>
        <authorList>
            <person name="Kawai M."/>
            <person name="Futagami T."/>
            <person name="Toyoda A."/>
            <person name="Takaki Y."/>
            <person name="Nishi S."/>
            <person name="Hori S."/>
            <person name="Arai W."/>
            <person name="Tsubouchi T."/>
            <person name="Morono Y."/>
            <person name="Uchiyama I."/>
            <person name="Ito T."/>
            <person name="Fujiyama A."/>
            <person name="Inagaki F."/>
            <person name="Takami H."/>
        </authorList>
    </citation>
    <scope>NUCLEOTIDE SEQUENCE</scope>
    <source>
        <strain evidence="2">Expedition CK06-06</strain>
    </source>
</reference>
<gene>
    <name evidence="2" type="ORF">S12H4_30717</name>
</gene>
<dbReference type="EMBL" id="BARW01017849">
    <property type="protein sequence ID" value="GAI92103.1"/>
    <property type="molecule type" value="Genomic_DNA"/>
</dbReference>
<accession>X1SGL2</accession>
<organism evidence="2">
    <name type="scientific">marine sediment metagenome</name>
    <dbReference type="NCBI Taxonomy" id="412755"/>
    <lineage>
        <taxon>unclassified sequences</taxon>
        <taxon>metagenomes</taxon>
        <taxon>ecological metagenomes</taxon>
    </lineage>
</organism>
<keyword evidence="1" id="KW-0175">Coiled coil</keyword>
<protein>
    <submittedName>
        <fullName evidence="2">Uncharacterized protein</fullName>
    </submittedName>
</protein>
<feature type="non-terminal residue" evidence="2">
    <location>
        <position position="279"/>
    </location>
</feature>
<feature type="non-terminal residue" evidence="2">
    <location>
        <position position="1"/>
    </location>
</feature>